<dbReference type="Gramene" id="OB02G19790.1">
    <property type="protein sequence ID" value="OB02G19790.1"/>
    <property type="gene ID" value="OB02G19790"/>
</dbReference>
<evidence type="ECO:0000256" key="1">
    <source>
        <dbReference type="SAM" id="MobiDB-lite"/>
    </source>
</evidence>
<organism evidence="2">
    <name type="scientific">Oryza brachyantha</name>
    <name type="common">malo sina</name>
    <dbReference type="NCBI Taxonomy" id="4533"/>
    <lineage>
        <taxon>Eukaryota</taxon>
        <taxon>Viridiplantae</taxon>
        <taxon>Streptophyta</taxon>
        <taxon>Embryophyta</taxon>
        <taxon>Tracheophyta</taxon>
        <taxon>Spermatophyta</taxon>
        <taxon>Magnoliopsida</taxon>
        <taxon>Liliopsida</taxon>
        <taxon>Poales</taxon>
        <taxon>Poaceae</taxon>
        <taxon>BOP clade</taxon>
        <taxon>Oryzoideae</taxon>
        <taxon>Oryzeae</taxon>
        <taxon>Oryzinae</taxon>
        <taxon>Oryza</taxon>
    </lineage>
</organism>
<dbReference type="AlphaFoldDB" id="J3LBG2"/>
<accession>J3LBG2</accession>
<dbReference type="SUPFAM" id="SSF56059">
    <property type="entry name" value="Glutathione synthetase ATP-binding domain-like"/>
    <property type="match status" value="1"/>
</dbReference>
<dbReference type="Proteomes" id="UP000006038">
    <property type="component" value="Unassembled WGS sequence"/>
</dbReference>
<feature type="region of interest" description="Disordered" evidence="1">
    <location>
        <begin position="89"/>
        <end position="108"/>
    </location>
</feature>
<protein>
    <submittedName>
        <fullName evidence="2">Uncharacterized protein</fullName>
    </submittedName>
</protein>
<name>J3LBG2_ORYBR</name>
<keyword evidence="3" id="KW-1185">Reference proteome</keyword>
<dbReference type="EnsemblPlants" id="OB02G19790.1">
    <property type="protein sequence ID" value="OB02G19790.1"/>
    <property type="gene ID" value="OB02G19790"/>
</dbReference>
<dbReference type="HOGENOM" id="CLU_1527506_0_0_1"/>
<proteinExistence type="predicted"/>
<sequence length="176" mass="18651">MTSSSSRHGWLRTSGARSASCRGAQGGGELLRPEPRSAGGLAGRAGLQRIKSLNKSNNDSLNKRGGGSGAAVSMPSMTDTVLNLGLNDQSTTSSLASPSAAASASSTLLPPLPRHVRFRRPRRHCWGRRGLRIGVDFAVGKNKQCRSSHLGGLGAKQRWRPSQTYKNLSIIPLNPI</sequence>
<reference evidence="2" key="1">
    <citation type="submission" date="2013-04" db="UniProtKB">
        <authorList>
            <consortium name="EnsemblPlants"/>
        </authorList>
    </citation>
    <scope>IDENTIFICATION</scope>
</reference>
<evidence type="ECO:0000313" key="2">
    <source>
        <dbReference type="EnsemblPlants" id="OB02G19790.1"/>
    </source>
</evidence>
<evidence type="ECO:0000313" key="3">
    <source>
        <dbReference type="Proteomes" id="UP000006038"/>
    </source>
</evidence>
<feature type="region of interest" description="Disordered" evidence="1">
    <location>
        <begin position="55"/>
        <end position="74"/>
    </location>
</feature>
<feature type="region of interest" description="Disordered" evidence="1">
    <location>
        <begin position="1"/>
        <end position="41"/>
    </location>
</feature>
<feature type="compositionally biased region" description="Low complexity" evidence="1">
    <location>
        <begin position="90"/>
        <end position="108"/>
    </location>
</feature>